<dbReference type="GO" id="GO:0003677">
    <property type="term" value="F:DNA binding"/>
    <property type="evidence" value="ECO:0007669"/>
    <property type="project" value="UniProtKB-KW"/>
</dbReference>
<keyword evidence="7" id="KW-1185">Reference proteome</keyword>
<dbReference type="OrthoDB" id="9808480at2"/>
<proteinExistence type="predicted"/>
<dbReference type="InterPro" id="IPR000551">
    <property type="entry name" value="MerR-type_HTH_dom"/>
</dbReference>
<dbReference type="SUPFAM" id="SSF46955">
    <property type="entry name" value="Putative DNA-binding domain"/>
    <property type="match status" value="1"/>
</dbReference>
<dbReference type="PANTHER" id="PTHR30204:SF94">
    <property type="entry name" value="HEAVY METAL-DEPENDENT TRANSCRIPTIONAL REGULATOR HI_0293-RELATED"/>
    <property type="match status" value="1"/>
</dbReference>
<evidence type="ECO:0000256" key="4">
    <source>
        <dbReference type="SAM" id="MobiDB-lite"/>
    </source>
</evidence>
<dbReference type="InterPro" id="IPR009061">
    <property type="entry name" value="DNA-bd_dom_put_sf"/>
</dbReference>
<dbReference type="PROSITE" id="PS00552">
    <property type="entry name" value="HTH_MERR_1"/>
    <property type="match status" value="1"/>
</dbReference>
<evidence type="ECO:0000256" key="1">
    <source>
        <dbReference type="ARBA" id="ARBA00023015"/>
    </source>
</evidence>
<feature type="region of interest" description="Disordered" evidence="4">
    <location>
        <begin position="136"/>
        <end position="159"/>
    </location>
</feature>
<dbReference type="SMART" id="SM00422">
    <property type="entry name" value="HTH_MERR"/>
    <property type="match status" value="1"/>
</dbReference>
<protein>
    <submittedName>
        <fullName evidence="6">MerR family transcriptional regulator</fullName>
    </submittedName>
</protein>
<evidence type="ECO:0000259" key="5">
    <source>
        <dbReference type="PROSITE" id="PS50937"/>
    </source>
</evidence>
<dbReference type="AlphaFoldDB" id="A0A1V2JII3"/>
<name>A0A1V2JII3_PSEAZ</name>
<organism evidence="6 7">
    <name type="scientific">Pseudomonas azotoformans</name>
    <dbReference type="NCBI Taxonomy" id="47878"/>
    <lineage>
        <taxon>Bacteria</taxon>
        <taxon>Pseudomonadati</taxon>
        <taxon>Pseudomonadota</taxon>
        <taxon>Gammaproteobacteria</taxon>
        <taxon>Pseudomonadales</taxon>
        <taxon>Pseudomonadaceae</taxon>
        <taxon>Pseudomonas</taxon>
    </lineage>
</organism>
<feature type="domain" description="HTH merR-type" evidence="5">
    <location>
        <begin position="1"/>
        <end position="69"/>
    </location>
</feature>
<dbReference type="GO" id="GO:0003700">
    <property type="term" value="F:DNA-binding transcription factor activity"/>
    <property type="evidence" value="ECO:0007669"/>
    <property type="project" value="InterPro"/>
</dbReference>
<keyword evidence="2" id="KW-0238">DNA-binding</keyword>
<dbReference type="EMBL" id="MNPV01000004">
    <property type="protein sequence ID" value="ONH44626.1"/>
    <property type="molecule type" value="Genomic_DNA"/>
</dbReference>
<dbReference type="Proteomes" id="UP000188559">
    <property type="component" value="Unassembled WGS sequence"/>
</dbReference>
<dbReference type="PROSITE" id="PS50937">
    <property type="entry name" value="HTH_MERR_2"/>
    <property type="match status" value="1"/>
</dbReference>
<accession>A0A1V2JII3</accession>
<dbReference type="Gene3D" id="1.10.1660.10">
    <property type="match status" value="1"/>
</dbReference>
<comment type="caution">
    <text evidence="6">The sequence shown here is derived from an EMBL/GenBank/DDBJ whole genome shotgun (WGS) entry which is preliminary data.</text>
</comment>
<sequence length="159" mass="17480">MRIGELAKISGLAPSRIRFYEASGLISSVERKANGYRDYAPDTEWVLELITGAQAAGFSLEEIRQLMPMNASGWRHDELLTGLKQKVEEISVLQERLAQNKAQLLLVIKGIEDKPEGMACGDNAQMLINRLREEGVGKASDRPAVTSSTKKHTRQASGA</sequence>
<evidence type="ECO:0000256" key="2">
    <source>
        <dbReference type="ARBA" id="ARBA00023125"/>
    </source>
</evidence>
<keyword evidence="1" id="KW-0805">Transcription regulation</keyword>
<feature type="compositionally biased region" description="Basic residues" evidence="4">
    <location>
        <begin position="149"/>
        <end position="159"/>
    </location>
</feature>
<dbReference type="Pfam" id="PF13411">
    <property type="entry name" value="MerR_1"/>
    <property type="match status" value="1"/>
</dbReference>
<reference evidence="6 7" key="1">
    <citation type="submission" date="2016-10" db="EMBL/GenBank/DDBJ databases">
        <title>Pseudomonas lactis sp. nov. and Pseudomonas paralactis sp. nov., isolated from bovine raw milk.</title>
        <authorList>
            <person name="Von Neubeck M."/>
            <person name="Huptas C."/>
            <person name="Glueck C."/>
            <person name="Krewinkel M."/>
            <person name="Stoeckel M."/>
            <person name="Stressler T."/>
            <person name="Fischer L."/>
            <person name="Hinrichs J."/>
            <person name="Scherer S."/>
            <person name="Wenning M."/>
        </authorList>
    </citation>
    <scope>NUCLEOTIDE SEQUENCE [LARGE SCALE GENOMIC DNA]</scope>
    <source>
        <strain evidence="6 7">DSM 18862</strain>
    </source>
</reference>
<dbReference type="GeneID" id="57373937"/>
<dbReference type="InterPro" id="IPR047057">
    <property type="entry name" value="MerR_fam"/>
</dbReference>
<keyword evidence="3" id="KW-0804">Transcription</keyword>
<gene>
    <name evidence="6" type="ORF">BLL37_14965</name>
</gene>
<evidence type="ECO:0000256" key="3">
    <source>
        <dbReference type="ARBA" id="ARBA00023163"/>
    </source>
</evidence>
<evidence type="ECO:0000313" key="7">
    <source>
        <dbReference type="Proteomes" id="UP000188559"/>
    </source>
</evidence>
<dbReference type="PANTHER" id="PTHR30204">
    <property type="entry name" value="REDOX-CYCLING DRUG-SENSING TRANSCRIPTIONAL ACTIVATOR SOXR"/>
    <property type="match status" value="1"/>
</dbReference>
<evidence type="ECO:0000313" key="6">
    <source>
        <dbReference type="EMBL" id="ONH44626.1"/>
    </source>
</evidence>
<dbReference type="RefSeq" id="WP_071495498.1">
    <property type="nucleotide sequence ID" value="NZ_LT629702.1"/>
</dbReference>